<gene>
    <name evidence="17" type="ORF">HDU87_007802</name>
</gene>
<dbReference type="InterPro" id="IPR005117">
    <property type="entry name" value="NiRdtase/SiRdtase_haem-b_fer"/>
</dbReference>
<dbReference type="InterPro" id="IPR011786">
    <property type="entry name" value="CysI"/>
</dbReference>
<dbReference type="InterPro" id="IPR006067">
    <property type="entry name" value="NO2/SO3_Rdtase_4Fe4S_dom"/>
</dbReference>
<dbReference type="Gene3D" id="3.40.50.970">
    <property type="match status" value="2"/>
</dbReference>
<keyword evidence="8" id="KW-0349">Heme</keyword>
<keyword evidence="13" id="KW-0411">Iron-sulfur</keyword>
<comment type="cofactor">
    <cofactor evidence="1">
        <name>siroheme</name>
        <dbReference type="ChEBI" id="CHEBI:60052"/>
    </cofactor>
</comment>
<keyword evidence="11" id="KW-0560">Oxidoreductase</keyword>
<evidence type="ECO:0000256" key="7">
    <source>
        <dbReference type="ARBA" id="ARBA00022605"/>
    </source>
</evidence>
<evidence type="ECO:0000256" key="11">
    <source>
        <dbReference type="ARBA" id="ARBA00023002"/>
    </source>
</evidence>
<evidence type="ECO:0000313" key="18">
    <source>
        <dbReference type="Proteomes" id="UP001212152"/>
    </source>
</evidence>
<feature type="domain" description="Flavodoxin-like" evidence="16">
    <location>
        <begin position="739"/>
        <end position="889"/>
    </location>
</feature>
<dbReference type="Gene3D" id="3.40.50.360">
    <property type="match status" value="1"/>
</dbReference>
<dbReference type="PROSITE" id="PS00365">
    <property type="entry name" value="NIR_SIR"/>
    <property type="match status" value="1"/>
</dbReference>
<dbReference type="InterPro" id="IPR008254">
    <property type="entry name" value="Flavodoxin/NO_synth"/>
</dbReference>
<dbReference type="GO" id="GO:0051539">
    <property type="term" value="F:4 iron, 4 sulfur cluster binding"/>
    <property type="evidence" value="ECO:0007669"/>
    <property type="project" value="UniProtKB-KW"/>
</dbReference>
<dbReference type="SUPFAM" id="SSF55124">
    <property type="entry name" value="Nitrite/Sulfite reductase N-terminal domain-like"/>
    <property type="match status" value="2"/>
</dbReference>
<dbReference type="InterPro" id="IPR045854">
    <property type="entry name" value="NO2/SO3_Rdtase_4Fe4S_sf"/>
</dbReference>
<dbReference type="PRINTS" id="PR00369">
    <property type="entry name" value="FLAVODOXIN"/>
</dbReference>
<keyword evidence="9" id="KW-0479">Metal-binding</keyword>
<dbReference type="Pfam" id="PF17147">
    <property type="entry name" value="PFOR_II"/>
    <property type="match status" value="1"/>
</dbReference>
<name>A0AAD5XK51_9FUNG</name>
<dbReference type="NCBIfam" id="NF010029">
    <property type="entry name" value="PRK13504.1"/>
    <property type="match status" value="1"/>
</dbReference>
<dbReference type="GO" id="GO:0000103">
    <property type="term" value="P:sulfate assimilation"/>
    <property type="evidence" value="ECO:0007669"/>
    <property type="project" value="TreeGrafter"/>
</dbReference>
<dbReference type="GO" id="GO:0019344">
    <property type="term" value="P:cysteine biosynthetic process"/>
    <property type="evidence" value="ECO:0007669"/>
    <property type="project" value="UniProtKB-KW"/>
</dbReference>
<dbReference type="GO" id="GO:0046872">
    <property type="term" value="F:metal ion binding"/>
    <property type="evidence" value="ECO:0007669"/>
    <property type="project" value="UniProtKB-KW"/>
</dbReference>
<dbReference type="InterPro" id="IPR036136">
    <property type="entry name" value="Nit/Sulf_reduc_fer-like_dom_sf"/>
</dbReference>
<sequence>MALTLGIFNVYTALTDIGLNLSETVITVASSPSPIRDSIAKQLKQAKSNVFDTAVEHTHIANVRAELHSAVHSLVARNSLVTIYLSASDLINAIPTLYALIGDRVPIVIHAAVSDPAHIGDAYAIRQTGAVLLASNNAKEAHSVGLVAHAIALKEQLPVVHLYDSGAAAREAQHIHTVDFKQGPLFDELKRSLDAYKTADAVDKVAGELKSTLYIKPSPQSSINYEQISTSIRESFGSSQSSLFDYSGSPDATDIFIALGTNSSSLTHSLNSLVNHGRKVALVRVRAYRPWSDEDFLAAIPSSAKLIAVLDAAHSLSTTWGPLFLDVAASFHSGKFNGAEVPAVREARIHVPAEGYTSALLESVVEKASTDIDEAFTVGTPLAYTNGIHNGEVDSFENTVEGPYLKMLNQLFAQRASVANVSNESSVLESDRSATPDANAEYGFGKLIVQVQQRARFADSVAEILKSSAAEGSLSAPLQTELGAWLQNRDNAEKSRKHGDAAVALLEKEDSEALAAIFKDRALFAKPSRWIVGGDQLSYDVGNSGVHHVISSKEDINILVLDTQPYSEKISTARADKRKKDLGLYAMQYGGVYVASVAVNASYAQVVRAFMEADAYPGPSVVLAYAPHISKTGRGVSVPLAMLKETKVAVDSGYWPLYRWNPSNEAAGKEPFSLDSDKVKREILEFLDRENHLAYLLSSKPNIASQITASAETELKSAIEGKVQSSYAQLLSSLNAQPLLVLYGSDGGNAEAVAKRLGAEAKQRGLRPRVMAADSFSVEDLPTERNVVFVVSTAGQGEFPGNSKETWKALVSASEDLNFGETRFSVFALGDRNYWPLPGDKHYFAKSGKDLDHRLEVLGAERLTPLGVGDDQDPDGYWTGFNAWRPLLWKGLGVDEMDVSVEPILPSDDAIKESSNYLRGTIAEGLKDTSTGALAELDTKLSKFHGIYQQDDRDTRDERARQGFEPAYSFMVRCRIPGGVVTPEQWLAVDQIADKWANGTIKITTRQTFQYHGIIKRGLKASIQDMNRALMDTIAACGDVNRNVLCNPNEHSSTVNAAVLKLARDWSEHMLPHTNAYHEIWLDKKLVATTQEETEPLYGKTYLPRKFKCAIAVPPHNDVDVFANDLGYIAIIEKGEIVGYNVSVGGGMGMTHGNKKTYPRLGSVLGFVTPDQAIDIGEKIVLVQRDFGDRTNRKHARLKYTIDDRGIEWFKAEVEKRLGWTIPPARPFKFISNGDRFGWVQESNGEWAFTMFIQNGRVRDAPGRQEKTALKLLSDLLVQERAGEFRLTANQHLVVARIPPQLKPKIEAFLRKHELHSEHHSGLRLNSMACVALPTCGLAMAESERYLPLLITKLDSILDDEGLRSDAISIRMTGCPNGCARPQIAEIGFVGKAPGTYNLYLGGGFEGERLSKLYKESVGEEDILKLLKPLFKQWAIERITGEHFGDWVIRAGIVKATREGKDFHD</sequence>
<dbReference type="Pfam" id="PF01077">
    <property type="entry name" value="NIR_SIR"/>
    <property type="match status" value="2"/>
</dbReference>
<dbReference type="InterPro" id="IPR029061">
    <property type="entry name" value="THDP-binding"/>
</dbReference>
<dbReference type="InterPro" id="IPR002880">
    <property type="entry name" value="Pyrv_Fd/Flavodoxin_OxRdtase_N"/>
</dbReference>
<dbReference type="FunFam" id="3.30.413.10:FF:000004">
    <property type="entry name" value="Sulfite reductase [NADPH] hemoprotein beta-component"/>
    <property type="match status" value="1"/>
</dbReference>
<dbReference type="SUPFAM" id="SSF52922">
    <property type="entry name" value="TK C-terminal domain-like"/>
    <property type="match status" value="1"/>
</dbReference>
<evidence type="ECO:0000256" key="5">
    <source>
        <dbReference type="ARBA" id="ARBA00012604"/>
    </source>
</evidence>
<comment type="similarity">
    <text evidence="4">Belongs to the nitrite and sulfite reductase 4Fe-4S domain family.</text>
</comment>
<dbReference type="Gene3D" id="3.40.50.920">
    <property type="match status" value="1"/>
</dbReference>
<keyword evidence="14" id="KW-0198">Cysteine biosynthesis</keyword>
<dbReference type="FunFam" id="3.30.413.10:FF:000003">
    <property type="entry name" value="Sulfite reductase [NADPH] hemoprotein beta-component"/>
    <property type="match status" value="1"/>
</dbReference>
<dbReference type="Pfam" id="PF00258">
    <property type="entry name" value="Flavodoxin_1"/>
    <property type="match status" value="1"/>
</dbReference>
<dbReference type="Pfam" id="PF01855">
    <property type="entry name" value="POR_N"/>
    <property type="match status" value="1"/>
</dbReference>
<organism evidence="17 18">
    <name type="scientific">Geranomyces variabilis</name>
    <dbReference type="NCBI Taxonomy" id="109894"/>
    <lineage>
        <taxon>Eukaryota</taxon>
        <taxon>Fungi</taxon>
        <taxon>Fungi incertae sedis</taxon>
        <taxon>Chytridiomycota</taxon>
        <taxon>Chytridiomycota incertae sedis</taxon>
        <taxon>Chytridiomycetes</taxon>
        <taxon>Spizellomycetales</taxon>
        <taxon>Powellomycetaceae</taxon>
        <taxon>Geranomyces</taxon>
    </lineage>
</organism>
<dbReference type="GO" id="GO:0020037">
    <property type="term" value="F:heme binding"/>
    <property type="evidence" value="ECO:0007669"/>
    <property type="project" value="InterPro"/>
</dbReference>
<evidence type="ECO:0000256" key="15">
    <source>
        <dbReference type="ARBA" id="ARBA00052219"/>
    </source>
</evidence>
<keyword evidence="7" id="KW-0028">Amino-acid biosynthesis</keyword>
<comment type="cofactor">
    <cofactor evidence="2">
        <name>[4Fe-4S] cluster</name>
        <dbReference type="ChEBI" id="CHEBI:49883"/>
    </cofactor>
</comment>
<protein>
    <recommendedName>
        <fullName evidence="5">assimilatory sulfite reductase (NADPH)</fullName>
        <ecNumber evidence="5">1.8.1.2</ecNumber>
    </recommendedName>
</protein>
<dbReference type="EC" id="1.8.1.2" evidence="5"/>
<accession>A0AAD5XK51</accession>
<dbReference type="InterPro" id="IPR001094">
    <property type="entry name" value="Flavdoxin-like"/>
</dbReference>
<evidence type="ECO:0000256" key="8">
    <source>
        <dbReference type="ARBA" id="ARBA00022617"/>
    </source>
</evidence>
<evidence type="ECO:0000256" key="14">
    <source>
        <dbReference type="ARBA" id="ARBA00023192"/>
    </source>
</evidence>
<dbReference type="InterPro" id="IPR033412">
    <property type="entry name" value="PFOR_II"/>
</dbReference>
<dbReference type="PANTHER" id="PTHR11493:SF47">
    <property type="entry name" value="SULFITE REDUCTASE [NADPH] SUBUNIT BETA"/>
    <property type="match status" value="1"/>
</dbReference>
<dbReference type="FunFam" id="3.40.50.360:FF:000016">
    <property type="entry name" value="Sulfite reductase subunit beta"/>
    <property type="match status" value="1"/>
</dbReference>
<dbReference type="PROSITE" id="PS50902">
    <property type="entry name" value="FLAVODOXIN_LIKE"/>
    <property type="match status" value="1"/>
</dbReference>
<dbReference type="NCBIfam" id="TIGR02041">
    <property type="entry name" value="CysI"/>
    <property type="match status" value="1"/>
</dbReference>
<evidence type="ECO:0000256" key="13">
    <source>
        <dbReference type="ARBA" id="ARBA00023014"/>
    </source>
</evidence>
<dbReference type="SUPFAM" id="SSF52518">
    <property type="entry name" value="Thiamin diphosphate-binding fold (THDP-binding)"/>
    <property type="match status" value="2"/>
</dbReference>
<dbReference type="Pfam" id="PF03460">
    <property type="entry name" value="NIR_SIR_ferr"/>
    <property type="match status" value="1"/>
</dbReference>
<comment type="caution">
    <text evidence="17">The sequence shown here is derived from an EMBL/GenBank/DDBJ whole genome shotgun (WGS) entry which is preliminary data.</text>
</comment>
<dbReference type="InterPro" id="IPR009014">
    <property type="entry name" value="Transketo_C/PFOR_II"/>
</dbReference>
<comment type="catalytic activity">
    <reaction evidence="15">
        <text>hydrogen sulfide + 3 NADP(+) + 3 H2O = sulfite + 3 NADPH + 4 H(+)</text>
        <dbReference type="Rhea" id="RHEA:13801"/>
        <dbReference type="ChEBI" id="CHEBI:15377"/>
        <dbReference type="ChEBI" id="CHEBI:15378"/>
        <dbReference type="ChEBI" id="CHEBI:17359"/>
        <dbReference type="ChEBI" id="CHEBI:29919"/>
        <dbReference type="ChEBI" id="CHEBI:57783"/>
        <dbReference type="ChEBI" id="CHEBI:58349"/>
        <dbReference type="EC" id="1.8.1.2"/>
    </reaction>
</comment>
<dbReference type="SUPFAM" id="SSF56014">
    <property type="entry name" value="Nitrite and sulphite reductase 4Fe-4S domain-like"/>
    <property type="match status" value="2"/>
</dbReference>
<evidence type="ECO:0000256" key="3">
    <source>
        <dbReference type="ARBA" id="ARBA00004774"/>
    </source>
</evidence>
<dbReference type="GO" id="GO:0004783">
    <property type="term" value="F:sulfite reductase (NADPH) activity"/>
    <property type="evidence" value="ECO:0007669"/>
    <property type="project" value="UniProtKB-EC"/>
</dbReference>
<dbReference type="GO" id="GO:0050661">
    <property type="term" value="F:NADP binding"/>
    <property type="evidence" value="ECO:0007669"/>
    <property type="project" value="InterPro"/>
</dbReference>
<evidence type="ECO:0000256" key="4">
    <source>
        <dbReference type="ARBA" id="ARBA00010429"/>
    </source>
</evidence>
<dbReference type="InterPro" id="IPR029039">
    <property type="entry name" value="Flavoprotein-like_sf"/>
</dbReference>
<dbReference type="GO" id="GO:0009337">
    <property type="term" value="C:sulfite reductase complex (NADPH)"/>
    <property type="evidence" value="ECO:0007669"/>
    <property type="project" value="InterPro"/>
</dbReference>
<dbReference type="InterPro" id="IPR045169">
    <property type="entry name" value="NO2/SO3_Rdtase_4Fe4S_prot"/>
</dbReference>
<proteinExistence type="inferred from homology"/>
<dbReference type="SUPFAM" id="SSF52218">
    <property type="entry name" value="Flavoproteins"/>
    <property type="match status" value="1"/>
</dbReference>
<evidence type="ECO:0000256" key="6">
    <source>
        <dbReference type="ARBA" id="ARBA00022485"/>
    </source>
</evidence>
<dbReference type="InterPro" id="IPR006066">
    <property type="entry name" value="NO2/SO3_Rdtase_FeS/sirohaem_BS"/>
</dbReference>
<evidence type="ECO:0000256" key="12">
    <source>
        <dbReference type="ARBA" id="ARBA00023004"/>
    </source>
</evidence>
<dbReference type="EMBL" id="JADGJQ010000075">
    <property type="protein sequence ID" value="KAJ3172800.1"/>
    <property type="molecule type" value="Genomic_DNA"/>
</dbReference>
<evidence type="ECO:0000256" key="9">
    <source>
        <dbReference type="ARBA" id="ARBA00022723"/>
    </source>
</evidence>
<evidence type="ECO:0000259" key="16">
    <source>
        <dbReference type="PROSITE" id="PS50902"/>
    </source>
</evidence>
<dbReference type="GO" id="GO:0010181">
    <property type="term" value="F:FMN binding"/>
    <property type="evidence" value="ECO:0007669"/>
    <property type="project" value="InterPro"/>
</dbReference>
<dbReference type="PANTHER" id="PTHR11493">
    <property type="entry name" value="SULFITE REDUCTASE [NADPH] SUBUNIT BETA-RELATED"/>
    <property type="match status" value="1"/>
</dbReference>
<keyword evidence="12" id="KW-0408">Iron</keyword>
<evidence type="ECO:0000313" key="17">
    <source>
        <dbReference type="EMBL" id="KAJ3172800.1"/>
    </source>
</evidence>
<reference evidence="17" key="1">
    <citation type="submission" date="2020-05" db="EMBL/GenBank/DDBJ databases">
        <title>Phylogenomic resolution of chytrid fungi.</title>
        <authorList>
            <person name="Stajich J.E."/>
            <person name="Amses K."/>
            <person name="Simmons R."/>
            <person name="Seto K."/>
            <person name="Myers J."/>
            <person name="Bonds A."/>
            <person name="Quandt C.A."/>
            <person name="Barry K."/>
            <person name="Liu P."/>
            <person name="Grigoriev I."/>
            <person name="Longcore J.E."/>
            <person name="James T.Y."/>
        </authorList>
    </citation>
    <scope>NUCLEOTIDE SEQUENCE</scope>
    <source>
        <strain evidence="17">JEL0379</strain>
    </source>
</reference>
<dbReference type="GO" id="GO:0050311">
    <property type="term" value="F:sulfite reductase (ferredoxin) activity"/>
    <property type="evidence" value="ECO:0007669"/>
    <property type="project" value="TreeGrafter"/>
</dbReference>
<keyword evidence="18" id="KW-1185">Reference proteome</keyword>
<comment type="pathway">
    <text evidence="3">Sulfur metabolism; hydrogen sulfide biosynthesis; hydrogen sulfide from sulfite (NADPH route): step 1/1.</text>
</comment>
<dbReference type="Proteomes" id="UP001212152">
    <property type="component" value="Unassembled WGS sequence"/>
</dbReference>
<dbReference type="FunFam" id="3.40.50.920:FF:000007">
    <property type="entry name" value="Pyruvate:ferredoxin (Flavodoxin) oxidoreductase"/>
    <property type="match status" value="1"/>
</dbReference>
<dbReference type="HAMAP" id="MF_01540">
    <property type="entry name" value="CysI"/>
    <property type="match status" value="1"/>
</dbReference>
<keyword evidence="6" id="KW-0004">4Fe-4S</keyword>
<dbReference type="PRINTS" id="PR00397">
    <property type="entry name" value="SIROHAEM"/>
</dbReference>
<dbReference type="Gene3D" id="3.30.413.10">
    <property type="entry name" value="Sulfite Reductase Hemoprotein, domain 1"/>
    <property type="match status" value="2"/>
</dbReference>
<evidence type="ECO:0000256" key="2">
    <source>
        <dbReference type="ARBA" id="ARBA00001966"/>
    </source>
</evidence>
<evidence type="ECO:0000256" key="10">
    <source>
        <dbReference type="ARBA" id="ARBA00022857"/>
    </source>
</evidence>
<keyword evidence="10" id="KW-0521">NADP</keyword>
<evidence type="ECO:0000256" key="1">
    <source>
        <dbReference type="ARBA" id="ARBA00001929"/>
    </source>
</evidence>